<dbReference type="GO" id="GO:0008061">
    <property type="term" value="F:chitin binding"/>
    <property type="evidence" value="ECO:0007669"/>
    <property type="project" value="UniProtKB-KW"/>
</dbReference>
<dbReference type="InterPro" id="IPR051940">
    <property type="entry name" value="Chitin_bind-dev_reg"/>
</dbReference>
<dbReference type="PANTHER" id="PTHR23301">
    <property type="entry name" value="CHITIN BINDING PERITROPHIN-A"/>
    <property type="match status" value="1"/>
</dbReference>
<organism evidence="8 9">
    <name type="scientific">Homarus americanus</name>
    <name type="common">American lobster</name>
    <dbReference type="NCBI Taxonomy" id="6706"/>
    <lineage>
        <taxon>Eukaryota</taxon>
        <taxon>Metazoa</taxon>
        <taxon>Ecdysozoa</taxon>
        <taxon>Arthropoda</taxon>
        <taxon>Crustacea</taxon>
        <taxon>Multicrustacea</taxon>
        <taxon>Malacostraca</taxon>
        <taxon>Eumalacostraca</taxon>
        <taxon>Eucarida</taxon>
        <taxon>Decapoda</taxon>
        <taxon>Pleocyemata</taxon>
        <taxon>Astacidea</taxon>
        <taxon>Nephropoidea</taxon>
        <taxon>Nephropidae</taxon>
        <taxon>Homarus</taxon>
    </lineage>
</organism>
<keyword evidence="5" id="KW-0325">Glycoprotein</keyword>
<evidence type="ECO:0000259" key="7">
    <source>
        <dbReference type="PROSITE" id="PS50940"/>
    </source>
</evidence>
<protein>
    <submittedName>
        <fullName evidence="8">Putative Chitin binding Peritrophin-A domain-containing protein 38</fullName>
    </submittedName>
</protein>
<keyword evidence="3" id="KW-0677">Repeat</keyword>
<feature type="chain" id="PRO_5035194842" evidence="6">
    <location>
        <begin position="25"/>
        <end position="97"/>
    </location>
</feature>
<evidence type="ECO:0000256" key="1">
    <source>
        <dbReference type="ARBA" id="ARBA00022669"/>
    </source>
</evidence>
<dbReference type="Pfam" id="PF01607">
    <property type="entry name" value="CBM_14"/>
    <property type="match status" value="1"/>
</dbReference>
<evidence type="ECO:0000256" key="3">
    <source>
        <dbReference type="ARBA" id="ARBA00022737"/>
    </source>
</evidence>
<keyword evidence="4" id="KW-1015">Disulfide bond</keyword>
<gene>
    <name evidence="8" type="ORF">Hamer_G013092</name>
</gene>
<comment type="caution">
    <text evidence="8">The sequence shown here is derived from an EMBL/GenBank/DDBJ whole genome shotgun (WGS) entry which is preliminary data.</text>
</comment>
<evidence type="ECO:0000256" key="4">
    <source>
        <dbReference type="ARBA" id="ARBA00023157"/>
    </source>
</evidence>
<keyword evidence="2 6" id="KW-0732">Signal</keyword>
<dbReference type="EMBL" id="JAHLQT010024020">
    <property type="protein sequence ID" value="KAG7165594.1"/>
    <property type="molecule type" value="Genomic_DNA"/>
</dbReference>
<evidence type="ECO:0000256" key="5">
    <source>
        <dbReference type="ARBA" id="ARBA00023180"/>
    </source>
</evidence>
<evidence type="ECO:0000313" key="8">
    <source>
        <dbReference type="EMBL" id="KAG7165594.1"/>
    </source>
</evidence>
<dbReference type="Proteomes" id="UP000747542">
    <property type="component" value="Unassembled WGS sequence"/>
</dbReference>
<feature type="domain" description="Chitin-binding type-2" evidence="7">
    <location>
        <begin position="34"/>
        <end position="93"/>
    </location>
</feature>
<dbReference type="PANTHER" id="PTHR23301:SF0">
    <property type="entry name" value="CHITIN-BINDING TYPE-2 DOMAIN-CONTAINING PROTEIN-RELATED"/>
    <property type="match status" value="1"/>
</dbReference>
<dbReference type="SMART" id="SM00494">
    <property type="entry name" value="ChtBD2"/>
    <property type="match status" value="1"/>
</dbReference>
<name>A0A8J5K600_HOMAM</name>
<feature type="signal peptide" evidence="6">
    <location>
        <begin position="1"/>
        <end position="24"/>
    </location>
</feature>
<dbReference type="Gene3D" id="2.170.140.10">
    <property type="entry name" value="Chitin binding domain"/>
    <property type="match status" value="1"/>
</dbReference>
<keyword evidence="1" id="KW-0147">Chitin-binding</keyword>
<keyword evidence="9" id="KW-1185">Reference proteome</keyword>
<reference evidence="8" key="1">
    <citation type="journal article" date="2021" name="Sci. Adv.">
        <title>The American lobster genome reveals insights on longevity, neural, and immune adaptations.</title>
        <authorList>
            <person name="Polinski J.M."/>
            <person name="Zimin A.V."/>
            <person name="Clark K.F."/>
            <person name="Kohn A.B."/>
            <person name="Sadowski N."/>
            <person name="Timp W."/>
            <person name="Ptitsyn A."/>
            <person name="Khanna P."/>
            <person name="Romanova D.Y."/>
            <person name="Williams P."/>
            <person name="Greenwood S.J."/>
            <person name="Moroz L.L."/>
            <person name="Walt D.R."/>
            <person name="Bodnar A.G."/>
        </authorList>
    </citation>
    <scope>NUCLEOTIDE SEQUENCE</scope>
    <source>
        <strain evidence="8">GMGI-L3</strain>
    </source>
</reference>
<evidence type="ECO:0000256" key="6">
    <source>
        <dbReference type="SAM" id="SignalP"/>
    </source>
</evidence>
<accession>A0A8J5K600</accession>
<sequence length="97" mass="10450">MKSLVVVVVAGLCVLSLRGGRTNGQELQCSKEISAQCPVNDPTPPVYIADPDNCANYCECSGGSAWSFHCDANLMYNDIKHVCDWPNNVDCGSRPTV</sequence>
<dbReference type="PROSITE" id="PS50940">
    <property type="entry name" value="CHIT_BIND_II"/>
    <property type="match status" value="1"/>
</dbReference>
<evidence type="ECO:0000256" key="2">
    <source>
        <dbReference type="ARBA" id="ARBA00022729"/>
    </source>
</evidence>
<dbReference type="SUPFAM" id="SSF57625">
    <property type="entry name" value="Invertebrate chitin-binding proteins"/>
    <property type="match status" value="1"/>
</dbReference>
<evidence type="ECO:0000313" key="9">
    <source>
        <dbReference type="Proteomes" id="UP000747542"/>
    </source>
</evidence>
<dbReference type="GO" id="GO:0005576">
    <property type="term" value="C:extracellular region"/>
    <property type="evidence" value="ECO:0007669"/>
    <property type="project" value="InterPro"/>
</dbReference>
<proteinExistence type="predicted"/>
<dbReference type="InterPro" id="IPR036508">
    <property type="entry name" value="Chitin-bd_dom_sf"/>
</dbReference>
<dbReference type="AlphaFoldDB" id="A0A8J5K600"/>
<dbReference type="InterPro" id="IPR002557">
    <property type="entry name" value="Chitin-bd_dom"/>
</dbReference>